<feature type="chain" id="PRO_5040237579" evidence="2">
    <location>
        <begin position="22"/>
        <end position="323"/>
    </location>
</feature>
<dbReference type="RefSeq" id="XP_045963886.1">
    <property type="nucleotide sequence ID" value="XM_046106265.1"/>
</dbReference>
<dbReference type="OrthoDB" id="4153189at2759"/>
<evidence type="ECO:0000313" key="3">
    <source>
        <dbReference type="EMBL" id="KAH6659755.1"/>
    </source>
</evidence>
<name>A0A9P8UWP5_9PEZI</name>
<gene>
    <name evidence="3" type="ORF">BKA67DRAFT_652972</name>
</gene>
<dbReference type="AlphaFoldDB" id="A0A9P8UWP5"/>
<organism evidence="3 4">
    <name type="scientific">Truncatella angustata</name>
    <dbReference type="NCBI Taxonomy" id="152316"/>
    <lineage>
        <taxon>Eukaryota</taxon>
        <taxon>Fungi</taxon>
        <taxon>Dikarya</taxon>
        <taxon>Ascomycota</taxon>
        <taxon>Pezizomycotina</taxon>
        <taxon>Sordariomycetes</taxon>
        <taxon>Xylariomycetidae</taxon>
        <taxon>Amphisphaeriales</taxon>
        <taxon>Sporocadaceae</taxon>
        <taxon>Truncatella</taxon>
    </lineage>
</organism>
<feature type="compositionally biased region" description="Low complexity" evidence="1">
    <location>
        <begin position="243"/>
        <end position="269"/>
    </location>
</feature>
<dbReference type="EMBL" id="JAGPXC010000001">
    <property type="protein sequence ID" value="KAH6659755.1"/>
    <property type="molecule type" value="Genomic_DNA"/>
</dbReference>
<sequence length="323" mass="32859">MGRSILLLGAWLAGSQVAALGDLPTITPAPVLGGVLNAAATDPGFSACATASNVVVSCSSVLESAGAHEATGSQWHKCLCCSGTTWSPNMFDDSVESCADYIKTDLPGHTSEYSAYSALGNYCHRAGNICTGTAAATRTQSASDSIITTQAAGCSSLLEIVSECASLDSGILTEPVETRALCYCYMTDSQNVSTTWVPQTFDGYASECADWASTADKSLYPSLLELATFCHSVGNFATTTEDGSSSSITTTRGRSSSSSSTTSTTAGTGQHSEQITSSPTAVTVTVNPASTSASANAAAVSHGQGSAVVGLTSVAIALFSYFL</sequence>
<accession>A0A9P8UWP5</accession>
<evidence type="ECO:0000313" key="4">
    <source>
        <dbReference type="Proteomes" id="UP000758603"/>
    </source>
</evidence>
<dbReference type="GeneID" id="70135156"/>
<reference evidence="3" key="1">
    <citation type="journal article" date="2021" name="Nat. Commun.">
        <title>Genetic determinants of endophytism in the Arabidopsis root mycobiome.</title>
        <authorList>
            <person name="Mesny F."/>
            <person name="Miyauchi S."/>
            <person name="Thiergart T."/>
            <person name="Pickel B."/>
            <person name="Atanasova L."/>
            <person name="Karlsson M."/>
            <person name="Huettel B."/>
            <person name="Barry K.W."/>
            <person name="Haridas S."/>
            <person name="Chen C."/>
            <person name="Bauer D."/>
            <person name="Andreopoulos W."/>
            <person name="Pangilinan J."/>
            <person name="LaButti K."/>
            <person name="Riley R."/>
            <person name="Lipzen A."/>
            <person name="Clum A."/>
            <person name="Drula E."/>
            <person name="Henrissat B."/>
            <person name="Kohler A."/>
            <person name="Grigoriev I.V."/>
            <person name="Martin F.M."/>
            <person name="Hacquard S."/>
        </authorList>
    </citation>
    <scope>NUCLEOTIDE SEQUENCE</scope>
    <source>
        <strain evidence="3">MPI-SDFR-AT-0073</strain>
    </source>
</reference>
<dbReference type="Proteomes" id="UP000758603">
    <property type="component" value="Unassembled WGS sequence"/>
</dbReference>
<feature type="signal peptide" evidence="2">
    <location>
        <begin position="1"/>
        <end position="21"/>
    </location>
</feature>
<protein>
    <submittedName>
        <fullName evidence="3">Uncharacterized protein</fullName>
    </submittedName>
</protein>
<comment type="caution">
    <text evidence="3">The sequence shown here is derived from an EMBL/GenBank/DDBJ whole genome shotgun (WGS) entry which is preliminary data.</text>
</comment>
<proteinExistence type="predicted"/>
<feature type="region of interest" description="Disordered" evidence="1">
    <location>
        <begin position="240"/>
        <end position="281"/>
    </location>
</feature>
<evidence type="ECO:0000256" key="2">
    <source>
        <dbReference type="SAM" id="SignalP"/>
    </source>
</evidence>
<keyword evidence="4" id="KW-1185">Reference proteome</keyword>
<keyword evidence="2" id="KW-0732">Signal</keyword>
<evidence type="ECO:0000256" key="1">
    <source>
        <dbReference type="SAM" id="MobiDB-lite"/>
    </source>
</evidence>